<dbReference type="AlphaFoldDB" id="A0A9D1A2S6"/>
<protein>
    <submittedName>
        <fullName evidence="5">Polysaccharide deacetylase family protein</fullName>
    </submittedName>
</protein>
<evidence type="ECO:0000256" key="3">
    <source>
        <dbReference type="SAM" id="SignalP"/>
    </source>
</evidence>
<evidence type="ECO:0000313" key="6">
    <source>
        <dbReference type="Proteomes" id="UP000824250"/>
    </source>
</evidence>
<dbReference type="PANTHER" id="PTHR10587">
    <property type="entry name" value="GLYCOSYL TRANSFERASE-RELATED"/>
    <property type="match status" value="1"/>
</dbReference>
<dbReference type="GO" id="GO:0016810">
    <property type="term" value="F:hydrolase activity, acting on carbon-nitrogen (but not peptide) bonds"/>
    <property type="evidence" value="ECO:0007669"/>
    <property type="project" value="InterPro"/>
</dbReference>
<feature type="signal peptide" evidence="3">
    <location>
        <begin position="1"/>
        <end position="32"/>
    </location>
</feature>
<dbReference type="EMBL" id="DVGC01000006">
    <property type="protein sequence ID" value="HIR04642.1"/>
    <property type="molecule type" value="Genomic_DNA"/>
</dbReference>
<dbReference type="GO" id="GO:0046872">
    <property type="term" value="F:metal ion binding"/>
    <property type="evidence" value="ECO:0007669"/>
    <property type="project" value="UniProtKB-KW"/>
</dbReference>
<dbReference type="Pfam" id="PF01522">
    <property type="entry name" value="Polysacc_deac_1"/>
    <property type="match status" value="1"/>
</dbReference>
<reference evidence="5" key="2">
    <citation type="journal article" date="2021" name="PeerJ">
        <title>Extensive microbial diversity within the chicken gut microbiome revealed by metagenomics and culture.</title>
        <authorList>
            <person name="Gilroy R."/>
            <person name="Ravi A."/>
            <person name="Getino M."/>
            <person name="Pursley I."/>
            <person name="Horton D.L."/>
            <person name="Alikhan N.F."/>
            <person name="Baker D."/>
            <person name="Gharbi K."/>
            <person name="Hall N."/>
            <person name="Watson M."/>
            <person name="Adriaenssens E.M."/>
            <person name="Foster-Nyarko E."/>
            <person name="Jarju S."/>
            <person name="Secka A."/>
            <person name="Antonio M."/>
            <person name="Oren A."/>
            <person name="Chaudhuri R.R."/>
            <person name="La Ragione R."/>
            <person name="Hildebrand F."/>
            <person name="Pallen M.J."/>
        </authorList>
    </citation>
    <scope>NUCLEOTIDE SEQUENCE</scope>
    <source>
        <strain evidence="5">CHK180-2868</strain>
    </source>
</reference>
<evidence type="ECO:0000256" key="2">
    <source>
        <dbReference type="ARBA" id="ARBA00022801"/>
    </source>
</evidence>
<feature type="chain" id="PRO_5038801575" evidence="3">
    <location>
        <begin position="33"/>
        <end position="390"/>
    </location>
</feature>
<proteinExistence type="predicted"/>
<sequence>MIQGERIGLLRALAAAVFCGAGLLLGSFPAFAETEMGAVYGAYVHGTGWTENYGDNTLCQAPQGGYVTAVRASLENQPAELTGTISYQVNLSGSGWLDWQENYVEAGSTETDMPLEAVRFQLTGQLAEQYDIYYSVYQNGAWTELAMNGETAGTEAMGLRVDGLRLAVRRKGSGVPEEPAGSGRVLDPAKPMVALTFDDGPSNATTRILDSLEQNGGRATFFMVGNRMSSYPSTVKRMVEMGCEPASHTWDHSFLTKLSEAQILANLNQMDDTLQSIAGVRTMVMRPPGGKINEASKAVLAKRGTPAILWSIDTLDWKTKNAQRTIDTVLATVKDGDIILMHDLYETSADAAAVLIPELTSRGYQLVTVSELAGMRGGMAPGHTYSSFRP</sequence>
<dbReference type="Proteomes" id="UP000824250">
    <property type="component" value="Unassembled WGS sequence"/>
</dbReference>
<dbReference type="CDD" id="cd10954">
    <property type="entry name" value="CE4_CtAXE_like"/>
    <property type="match status" value="1"/>
</dbReference>
<comment type="caution">
    <text evidence="5">The sequence shown here is derived from an EMBL/GenBank/DDBJ whole genome shotgun (WGS) entry which is preliminary data.</text>
</comment>
<feature type="domain" description="NodB homology" evidence="4">
    <location>
        <begin position="191"/>
        <end position="367"/>
    </location>
</feature>
<reference evidence="5" key="1">
    <citation type="submission" date="2020-10" db="EMBL/GenBank/DDBJ databases">
        <authorList>
            <person name="Gilroy R."/>
        </authorList>
    </citation>
    <scope>NUCLEOTIDE SEQUENCE</scope>
    <source>
        <strain evidence="5">CHK180-2868</strain>
    </source>
</reference>
<evidence type="ECO:0000313" key="5">
    <source>
        <dbReference type="EMBL" id="HIR04642.1"/>
    </source>
</evidence>
<dbReference type="SUPFAM" id="SSF88713">
    <property type="entry name" value="Glycoside hydrolase/deacetylase"/>
    <property type="match status" value="1"/>
</dbReference>
<name>A0A9D1A2S6_9FIRM</name>
<organism evidence="5 6">
    <name type="scientific">Candidatus Copromonas faecavium</name>
    <name type="common">nom. illeg.</name>
    <dbReference type="NCBI Taxonomy" id="2840740"/>
    <lineage>
        <taxon>Bacteria</taxon>
        <taxon>Bacillati</taxon>
        <taxon>Bacillota</taxon>
        <taxon>Clostridia</taxon>
        <taxon>Lachnospirales</taxon>
        <taxon>Lachnospiraceae</taxon>
        <taxon>Candidatus Copromonas (nom. illeg.)</taxon>
    </lineage>
</organism>
<dbReference type="PANTHER" id="PTHR10587:SF133">
    <property type="entry name" value="CHITIN DEACETYLASE 1-RELATED"/>
    <property type="match status" value="1"/>
</dbReference>
<dbReference type="PROSITE" id="PS51677">
    <property type="entry name" value="NODB"/>
    <property type="match status" value="1"/>
</dbReference>
<evidence type="ECO:0000256" key="1">
    <source>
        <dbReference type="ARBA" id="ARBA00022723"/>
    </source>
</evidence>
<dbReference type="GO" id="GO:0016020">
    <property type="term" value="C:membrane"/>
    <property type="evidence" value="ECO:0007669"/>
    <property type="project" value="TreeGrafter"/>
</dbReference>
<evidence type="ECO:0000259" key="4">
    <source>
        <dbReference type="PROSITE" id="PS51677"/>
    </source>
</evidence>
<dbReference type="Gene3D" id="3.20.20.370">
    <property type="entry name" value="Glycoside hydrolase/deacetylase"/>
    <property type="match status" value="1"/>
</dbReference>
<dbReference type="InterPro" id="IPR011330">
    <property type="entry name" value="Glyco_hydro/deAcase_b/a-brl"/>
</dbReference>
<keyword evidence="3" id="KW-0732">Signal</keyword>
<keyword evidence="1" id="KW-0479">Metal-binding</keyword>
<gene>
    <name evidence="5" type="ORF">IAB28_01560</name>
</gene>
<dbReference type="GO" id="GO:0005975">
    <property type="term" value="P:carbohydrate metabolic process"/>
    <property type="evidence" value="ECO:0007669"/>
    <property type="project" value="InterPro"/>
</dbReference>
<accession>A0A9D1A2S6</accession>
<dbReference type="InterPro" id="IPR050248">
    <property type="entry name" value="Polysacc_deacetylase_ArnD"/>
</dbReference>
<keyword evidence="2" id="KW-0378">Hydrolase</keyword>
<dbReference type="InterPro" id="IPR002509">
    <property type="entry name" value="NODB_dom"/>
</dbReference>